<protein>
    <recommendedName>
        <fullName evidence="3">Tyrosine-protein kinase ephrin type A/B receptor-like domain-containing protein</fullName>
    </recommendedName>
</protein>
<organism evidence="1 2">
    <name type="scientific">Dreissena polymorpha</name>
    <name type="common">Zebra mussel</name>
    <name type="synonym">Mytilus polymorpha</name>
    <dbReference type="NCBI Taxonomy" id="45954"/>
    <lineage>
        <taxon>Eukaryota</taxon>
        <taxon>Metazoa</taxon>
        <taxon>Spiralia</taxon>
        <taxon>Lophotrochozoa</taxon>
        <taxon>Mollusca</taxon>
        <taxon>Bivalvia</taxon>
        <taxon>Autobranchia</taxon>
        <taxon>Heteroconchia</taxon>
        <taxon>Euheterodonta</taxon>
        <taxon>Imparidentia</taxon>
        <taxon>Neoheterodontei</taxon>
        <taxon>Myida</taxon>
        <taxon>Dreissenoidea</taxon>
        <taxon>Dreissenidae</taxon>
        <taxon>Dreissena</taxon>
    </lineage>
</organism>
<dbReference type="Proteomes" id="UP000828390">
    <property type="component" value="Unassembled WGS sequence"/>
</dbReference>
<dbReference type="PANTHER" id="PTHR47236">
    <property type="entry name" value="GENE, 32742-RELATED-RELATED"/>
    <property type="match status" value="1"/>
</dbReference>
<accession>A0A9D4DLA0</accession>
<sequence length="56" mass="5592">MLFQGSYEPLPCPAGTYSNITGAVDTSECTICDPGYYCSSVAGGAPTGPCAAGLLL</sequence>
<reference evidence="1" key="2">
    <citation type="submission" date="2020-11" db="EMBL/GenBank/DDBJ databases">
        <authorList>
            <person name="McCartney M.A."/>
            <person name="Auch B."/>
            <person name="Kono T."/>
            <person name="Mallez S."/>
            <person name="Becker A."/>
            <person name="Gohl D.M."/>
            <person name="Silverstein K.A.T."/>
            <person name="Koren S."/>
            <person name="Bechman K.B."/>
            <person name="Herman A."/>
            <person name="Abrahante J.E."/>
            <person name="Garbe J."/>
        </authorList>
    </citation>
    <scope>NUCLEOTIDE SEQUENCE</scope>
    <source>
        <strain evidence="1">Duluth1</strain>
        <tissue evidence="1">Whole animal</tissue>
    </source>
</reference>
<evidence type="ECO:0000313" key="1">
    <source>
        <dbReference type="EMBL" id="KAH3750585.1"/>
    </source>
</evidence>
<evidence type="ECO:0008006" key="3">
    <source>
        <dbReference type="Google" id="ProtNLM"/>
    </source>
</evidence>
<dbReference type="AlphaFoldDB" id="A0A9D4DLA0"/>
<gene>
    <name evidence="1" type="ORF">DPMN_185112</name>
</gene>
<comment type="caution">
    <text evidence="1">The sequence shown here is derived from an EMBL/GenBank/DDBJ whole genome shotgun (WGS) entry which is preliminary data.</text>
</comment>
<evidence type="ECO:0000313" key="2">
    <source>
        <dbReference type="Proteomes" id="UP000828390"/>
    </source>
</evidence>
<dbReference type="EMBL" id="JAIWYP010000010">
    <property type="protein sequence ID" value="KAH3750585.1"/>
    <property type="molecule type" value="Genomic_DNA"/>
</dbReference>
<proteinExistence type="predicted"/>
<dbReference type="Gene3D" id="2.10.50.10">
    <property type="entry name" value="Tumor Necrosis Factor Receptor, subunit A, domain 2"/>
    <property type="match status" value="1"/>
</dbReference>
<reference evidence="1" key="1">
    <citation type="journal article" date="2019" name="bioRxiv">
        <title>The Genome of the Zebra Mussel, Dreissena polymorpha: A Resource for Invasive Species Research.</title>
        <authorList>
            <person name="McCartney M.A."/>
            <person name="Auch B."/>
            <person name="Kono T."/>
            <person name="Mallez S."/>
            <person name="Zhang Y."/>
            <person name="Obille A."/>
            <person name="Becker A."/>
            <person name="Abrahante J.E."/>
            <person name="Garbe J."/>
            <person name="Badalamenti J.P."/>
            <person name="Herman A."/>
            <person name="Mangelson H."/>
            <person name="Liachko I."/>
            <person name="Sullivan S."/>
            <person name="Sone E.D."/>
            <person name="Koren S."/>
            <person name="Silverstein K.A.T."/>
            <person name="Beckman K.B."/>
            <person name="Gohl D.M."/>
        </authorList>
    </citation>
    <scope>NUCLEOTIDE SEQUENCE</scope>
    <source>
        <strain evidence="1">Duluth1</strain>
        <tissue evidence="1">Whole animal</tissue>
    </source>
</reference>
<dbReference type="PANTHER" id="PTHR47236:SF4">
    <property type="entry name" value="GENE 9195-RELATED"/>
    <property type="match status" value="1"/>
</dbReference>
<keyword evidence="2" id="KW-1185">Reference proteome</keyword>
<name>A0A9D4DLA0_DREPO</name>